<keyword evidence="5" id="KW-0902">Two-component regulatory system</keyword>
<dbReference type="PROSITE" id="PS50112">
    <property type="entry name" value="PAS"/>
    <property type="match status" value="1"/>
</dbReference>
<dbReference type="NCBIfam" id="TIGR00229">
    <property type="entry name" value="sensory_box"/>
    <property type="match status" value="1"/>
</dbReference>
<dbReference type="SMART" id="SM00091">
    <property type="entry name" value="PAS"/>
    <property type="match status" value="1"/>
</dbReference>
<keyword evidence="4" id="KW-0808">Transferase</keyword>
<reference evidence="8 9" key="1">
    <citation type="journal article" date="2020" name="Microb. Ecol.">
        <title>Ecogenomics of the Marine Benthic Filamentous Cyanobacterium Adonisia.</title>
        <authorList>
            <person name="Walter J.M."/>
            <person name="Coutinho F.H."/>
            <person name="Leomil L."/>
            <person name="Hargreaves P.I."/>
            <person name="Campeao M.E."/>
            <person name="Vieira V.V."/>
            <person name="Silva B.S."/>
            <person name="Fistarol G.O."/>
            <person name="Salomon P.S."/>
            <person name="Sawabe T."/>
            <person name="Mino S."/>
            <person name="Hosokawa M."/>
            <person name="Miyashita H."/>
            <person name="Maruyama F."/>
            <person name="van Verk M.C."/>
            <person name="Dutilh B.E."/>
            <person name="Thompson C.C."/>
            <person name="Thompson F.L."/>
        </authorList>
    </citation>
    <scope>NUCLEOTIDE SEQUENCE [LARGE SCALE GENOMIC DNA]</scope>
    <source>
        <strain evidence="8 9">CCMR0082</strain>
    </source>
</reference>
<comment type="catalytic activity">
    <reaction evidence="1">
        <text>ATP + protein L-histidine = ADP + protein N-phospho-L-histidine.</text>
        <dbReference type="EC" id="2.7.13.3"/>
    </reaction>
</comment>
<dbReference type="InterPro" id="IPR036890">
    <property type="entry name" value="HATPase_C_sf"/>
</dbReference>
<evidence type="ECO:0000256" key="2">
    <source>
        <dbReference type="ARBA" id="ARBA00012438"/>
    </source>
</evidence>
<dbReference type="InterPro" id="IPR003661">
    <property type="entry name" value="HisK_dim/P_dom"/>
</dbReference>
<evidence type="ECO:0000259" key="6">
    <source>
        <dbReference type="PROSITE" id="PS50109"/>
    </source>
</evidence>
<dbReference type="AlphaFoldDB" id="A0A6M0S8A3"/>
<dbReference type="RefSeq" id="WP_163664954.1">
    <property type="nucleotide sequence ID" value="NZ_QZCE01000002.1"/>
</dbReference>
<evidence type="ECO:0000313" key="8">
    <source>
        <dbReference type="EMBL" id="NEZ64576.1"/>
    </source>
</evidence>
<dbReference type="CDD" id="cd00082">
    <property type="entry name" value="HisKA"/>
    <property type="match status" value="1"/>
</dbReference>
<dbReference type="InterPro" id="IPR003594">
    <property type="entry name" value="HATPase_dom"/>
</dbReference>
<dbReference type="PROSITE" id="PS50109">
    <property type="entry name" value="HIS_KIN"/>
    <property type="match status" value="1"/>
</dbReference>
<dbReference type="GO" id="GO:0000155">
    <property type="term" value="F:phosphorelay sensor kinase activity"/>
    <property type="evidence" value="ECO:0007669"/>
    <property type="project" value="InterPro"/>
</dbReference>
<dbReference type="InterPro" id="IPR036097">
    <property type="entry name" value="HisK_dim/P_sf"/>
</dbReference>
<dbReference type="Gene3D" id="3.30.450.20">
    <property type="entry name" value="PAS domain"/>
    <property type="match status" value="1"/>
</dbReference>
<dbReference type="PRINTS" id="PR00344">
    <property type="entry name" value="BCTRLSENSOR"/>
</dbReference>
<feature type="domain" description="Histidine kinase" evidence="6">
    <location>
        <begin position="193"/>
        <end position="454"/>
    </location>
</feature>
<dbReference type="PANTHER" id="PTHR43065">
    <property type="entry name" value="SENSOR HISTIDINE KINASE"/>
    <property type="match status" value="1"/>
</dbReference>
<dbReference type="Proteomes" id="UP000473574">
    <property type="component" value="Unassembled WGS sequence"/>
</dbReference>
<dbReference type="EMBL" id="QZCE01000002">
    <property type="protein sequence ID" value="NEZ64576.1"/>
    <property type="molecule type" value="Genomic_DNA"/>
</dbReference>
<dbReference type="CDD" id="cd00130">
    <property type="entry name" value="PAS"/>
    <property type="match status" value="1"/>
</dbReference>
<dbReference type="Pfam" id="PF02518">
    <property type="entry name" value="HATPase_c"/>
    <property type="match status" value="1"/>
</dbReference>
<keyword evidence="3" id="KW-0597">Phosphoprotein</keyword>
<dbReference type="SUPFAM" id="SSF55785">
    <property type="entry name" value="PYP-like sensor domain (PAS domain)"/>
    <property type="match status" value="1"/>
</dbReference>
<dbReference type="InterPro" id="IPR005467">
    <property type="entry name" value="His_kinase_dom"/>
</dbReference>
<evidence type="ECO:0000256" key="4">
    <source>
        <dbReference type="ARBA" id="ARBA00022777"/>
    </source>
</evidence>
<dbReference type="SUPFAM" id="SSF55874">
    <property type="entry name" value="ATPase domain of HSP90 chaperone/DNA topoisomerase II/histidine kinase"/>
    <property type="match status" value="1"/>
</dbReference>
<gene>
    <name evidence="8" type="ORF">D0962_17575</name>
</gene>
<dbReference type="PANTHER" id="PTHR43065:SF48">
    <property type="entry name" value="HISTIDINE KINASE"/>
    <property type="match status" value="1"/>
</dbReference>
<name>A0A6M0S8A3_9CYAN</name>
<feature type="domain" description="PAS" evidence="7">
    <location>
        <begin position="25"/>
        <end position="95"/>
    </location>
</feature>
<evidence type="ECO:0000256" key="5">
    <source>
        <dbReference type="ARBA" id="ARBA00023012"/>
    </source>
</evidence>
<dbReference type="SUPFAM" id="SSF47384">
    <property type="entry name" value="Homodimeric domain of signal transducing histidine kinase"/>
    <property type="match status" value="1"/>
</dbReference>
<sequence>MLEPEKVNELYTQIQYRLIEKVTESERRYRTLVENLREIVFECDYSGVLTFINRAWTETLGYAFGDVVGKSLDQFINEDDIHKWQTALQMQIDCYLELRFYADNGSLLWLELAMRFEDSNSLSGALINITERKQAETFLRQANEQLEDRVRQRTLELISANQKLQHTIRQLKYAQGQLVHKEKMSSLGRLVAGVAHEINNPVSFVHCNLEPAQAYAQELLSLLGLYQQHYPQPAEGIQSMLDDCDIEFIKGDFPKLLSSMESGTERIRKIVDSLRGFSRVDESLMTKVDIHKGIDDTLLILNHRFKGKNSEEKGIQLIKSYGELPLIDGFPDQLNQVFMNLLSNAIDALLAVEKNDASVLGNTLLNSVPVLTICTHAQNGFVNVEISDNGPGISEDIISRVFEPFFTTKPVGKGTGLGLSISHQIIVENHHGQISCSSDIGQGTTFKIQMPINGAGVEDAR</sequence>
<dbReference type="Gene3D" id="1.10.287.130">
    <property type="match status" value="1"/>
</dbReference>
<proteinExistence type="predicted"/>
<dbReference type="Pfam" id="PF13426">
    <property type="entry name" value="PAS_9"/>
    <property type="match status" value="1"/>
</dbReference>
<dbReference type="EC" id="2.7.13.3" evidence="2"/>
<protein>
    <recommendedName>
        <fullName evidence="2">histidine kinase</fullName>
        <ecNumber evidence="2">2.7.13.3</ecNumber>
    </recommendedName>
</protein>
<dbReference type="Gene3D" id="3.30.565.10">
    <property type="entry name" value="Histidine kinase-like ATPase, C-terminal domain"/>
    <property type="match status" value="1"/>
</dbReference>
<evidence type="ECO:0000256" key="3">
    <source>
        <dbReference type="ARBA" id="ARBA00022553"/>
    </source>
</evidence>
<organism evidence="8 9">
    <name type="scientific">Adonisia turfae CCMR0082</name>
    <dbReference type="NCBI Taxonomy" id="2304604"/>
    <lineage>
        <taxon>Bacteria</taxon>
        <taxon>Bacillati</taxon>
        <taxon>Cyanobacteriota</taxon>
        <taxon>Adonisia</taxon>
        <taxon>Adonisia turfae</taxon>
    </lineage>
</organism>
<evidence type="ECO:0000256" key="1">
    <source>
        <dbReference type="ARBA" id="ARBA00000085"/>
    </source>
</evidence>
<evidence type="ECO:0000313" key="9">
    <source>
        <dbReference type="Proteomes" id="UP000473574"/>
    </source>
</evidence>
<dbReference type="InterPro" id="IPR004358">
    <property type="entry name" value="Sig_transdc_His_kin-like_C"/>
</dbReference>
<dbReference type="SMART" id="SM00387">
    <property type="entry name" value="HATPase_c"/>
    <property type="match status" value="1"/>
</dbReference>
<dbReference type="InterPro" id="IPR035965">
    <property type="entry name" value="PAS-like_dom_sf"/>
</dbReference>
<dbReference type="InterPro" id="IPR000014">
    <property type="entry name" value="PAS"/>
</dbReference>
<evidence type="ECO:0000259" key="7">
    <source>
        <dbReference type="PROSITE" id="PS50112"/>
    </source>
</evidence>
<comment type="caution">
    <text evidence="8">The sequence shown here is derived from an EMBL/GenBank/DDBJ whole genome shotgun (WGS) entry which is preliminary data.</text>
</comment>
<accession>A0A6M0S8A3</accession>
<keyword evidence="4" id="KW-0418">Kinase</keyword>